<evidence type="ECO:0000313" key="2">
    <source>
        <dbReference type="EMBL" id="OBH64967.1"/>
    </source>
</evidence>
<dbReference type="Gene3D" id="3.10.450.50">
    <property type="match status" value="1"/>
</dbReference>
<accession>A0A1A2SMH3</accession>
<protein>
    <recommendedName>
        <fullName evidence="1">SnoaL-like domain-containing protein</fullName>
    </recommendedName>
</protein>
<evidence type="ECO:0000313" key="3">
    <source>
        <dbReference type="Proteomes" id="UP000093861"/>
    </source>
</evidence>
<dbReference type="Proteomes" id="UP000093861">
    <property type="component" value="Unassembled WGS sequence"/>
</dbReference>
<feature type="domain" description="SnoaL-like" evidence="1">
    <location>
        <begin position="17"/>
        <end position="133"/>
    </location>
</feature>
<dbReference type="EMBL" id="LZJS01000031">
    <property type="protein sequence ID" value="OBH64967.1"/>
    <property type="molecule type" value="Genomic_DNA"/>
</dbReference>
<dbReference type="RefSeq" id="WP_064950438.1">
    <property type="nucleotide sequence ID" value="NZ_LZJS01000031.1"/>
</dbReference>
<organism evidence="2 3">
    <name type="scientific">Mycobacterium colombiense</name>
    <dbReference type="NCBI Taxonomy" id="339268"/>
    <lineage>
        <taxon>Bacteria</taxon>
        <taxon>Bacillati</taxon>
        <taxon>Actinomycetota</taxon>
        <taxon>Actinomycetes</taxon>
        <taxon>Mycobacteriales</taxon>
        <taxon>Mycobacteriaceae</taxon>
        <taxon>Mycobacterium</taxon>
        <taxon>Mycobacterium avium complex (MAC)</taxon>
    </lineage>
</organism>
<comment type="caution">
    <text evidence="2">The sequence shown here is derived from an EMBL/GenBank/DDBJ whole genome shotgun (WGS) entry which is preliminary data.</text>
</comment>
<dbReference type="AlphaFoldDB" id="A0A1A2SMH3"/>
<reference evidence="2 3" key="1">
    <citation type="submission" date="2016-06" db="EMBL/GenBank/DDBJ databases">
        <authorList>
            <person name="Kjaerup R.B."/>
            <person name="Dalgaard T.S."/>
            <person name="Juul-Madsen H.R."/>
        </authorList>
    </citation>
    <scope>NUCLEOTIDE SEQUENCE [LARGE SCALE GENOMIC DNA]</scope>
    <source>
        <strain evidence="2 3">E2464</strain>
    </source>
</reference>
<evidence type="ECO:0000259" key="1">
    <source>
        <dbReference type="Pfam" id="PF13577"/>
    </source>
</evidence>
<dbReference type="CDD" id="cd00531">
    <property type="entry name" value="NTF2_like"/>
    <property type="match status" value="1"/>
</dbReference>
<dbReference type="InterPro" id="IPR037401">
    <property type="entry name" value="SnoaL-like"/>
</dbReference>
<proteinExistence type="predicted"/>
<name>A0A1A2SMH3_9MYCO</name>
<sequence length="150" mass="16610">MDISRAVPHAELEARSRRYAAAVDRRDRDALLAVFAPDASMLVERPGREPGTLTGHDEIQRIIGIVARWPRTAHLVTQGLYIVEGESAVGEIYCTANHFGGGEPDGQNHVMHIRYLDKYSLDGGRRWRIAHRRVVVDATEDRAASIGGLS</sequence>
<dbReference type="Pfam" id="PF13577">
    <property type="entry name" value="SnoaL_4"/>
    <property type="match status" value="1"/>
</dbReference>
<dbReference type="SUPFAM" id="SSF54427">
    <property type="entry name" value="NTF2-like"/>
    <property type="match status" value="1"/>
</dbReference>
<gene>
    <name evidence="2" type="ORF">A5685_19750</name>
</gene>
<dbReference type="InterPro" id="IPR032710">
    <property type="entry name" value="NTF2-like_dom_sf"/>
</dbReference>